<evidence type="ECO:0000313" key="1">
    <source>
        <dbReference type="EMBL" id="KAI0084366.1"/>
    </source>
</evidence>
<organism evidence="1 2">
    <name type="scientific">Irpex rosettiformis</name>
    <dbReference type="NCBI Taxonomy" id="378272"/>
    <lineage>
        <taxon>Eukaryota</taxon>
        <taxon>Fungi</taxon>
        <taxon>Dikarya</taxon>
        <taxon>Basidiomycota</taxon>
        <taxon>Agaricomycotina</taxon>
        <taxon>Agaricomycetes</taxon>
        <taxon>Polyporales</taxon>
        <taxon>Irpicaceae</taxon>
        <taxon>Irpex</taxon>
    </lineage>
</organism>
<proteinExistence type="predicted"/>
<dbReference type="EMBL" id="MU274944">
    <property type="protein sequence ID" value="KAI0084366.1"/>
    <property type="molecule type" value="Genomic_DNA"/>
</dbReference>
<keyword evidence="2" id="KW-1185">Reference proteome</keyword>
<comment type="caution">
    <text evidence="1">The sequence shown here is derived from an EMBL/GenBank/DDBJ whole genome shotgun (WGS) entry which is preliminary data.</text>
</comment>
<protein>
    <submittedName>
        <fullName evidence="1">Uncharacterized protein</fullName>
    </submittedName>
</protein>
<dbReference type="Proteomes" id="UP001055072">
    <property type="component" value="Unassembled WGS sequence"/>
</dbReference>
<name>A0ACB8TQM6_9APHY</name>
<accession>A0ACB8TQM6</accession>
<gene>
    <name evidence="1" type="ORF">BDY19DRAFT_909965</name>
</gene>
<sequence length="290" mass="32434">MYNARGGGDVEWYGPVFFMLSTLNNSLIMPEINANGSIHFVTQGVALEYYASTAMAVLVFYDYFLTLALEIQNIWRKPFRFPTLIFLLNRYLCIALSIALIFPTDTRAIVFGTFLSFTLALFFALRTYALWGCNRVVFVTVILAYIPGFSMNLCTMLLDGVPVALGINELVPLFFTLFDILVLLLSLAALRRSYGSSSSSRLGALPTFFLQHARIREPSDSHLQKQPLNAGVMYAFSSVLVSRFMLRLGEASSLPHHSQPSPDLFRWGNPSREMIVGNLAGPFAQEEIIP</sequence>
<reference evidence="1" key="1">
    <citation type="journal article" date="2021" name="Environ. Microbiol.">
        <title>Gene family expansions and transcriptome signatures uncover fungal adaptations to wood decay.</title>
        <authorList>
            <person name="Hage H."/>
            <person name="Miyauchi S."/>
            <person name="Viragh M."/>
            <person name="Drula E."/>
            <person name="Min B."/>
            <person name="Chaduli D."/>
            <person name="Navarro D."/>
            <person name="Favel A."/>
            <person name="Norest M."/>
            <person name="Lesage-Meessen L."/>
            <person name="Balint B."/>
            <person name="Merenyi Z."/>
            <person name="de Eugenio L."/>
            <person name="Morin E."/>
            <person name="Martinez A.T."/>
            <person name="Baldrian P."/>
            <person name="Stursova M."/>
            <person name="Martinez M.J."/>
            <person name="Novotny C."/>
            <person name="Magnuson J.K."/>
            <person name="Spatafora J.W."/>
            <person name="Maurice S."/>
            <person name="Pangilinan J."/>
            <person name="Andreopoulos W."/>
            <person name="LaButti K."/>
            <person name="Hundley H."/>
            <person name="Na H."/>
            <person name="Kuo A."/>
            <person name="Barry K."/>
            <person name="Lipzen A."/>
            <person name="Henrissat B."/>
            <person name="Riley R."/>
            <person name="Ahrendt S."/>
            <person name="Nagy L.G."/>
            <person name="Grigoriev I.V."/>
            <person name="Martin F."/>
            <person name="Rosso M.N."/>
        </authorList>
    </citation>
    <scope>NUCLEOTIDE SEQUENCE</scope>
    <source>
        <strain evidence="1">CBS 384.51</strain>
    </source>
</reference>
<evidence type="ECO:0000313" key="2">
    <source>
        <dbReference type="Proteomes" id="UP001055072"/>
    </source>
</evidence>